<gene>
    <name evidence="1" type="ORF">LCGC14_2098890</name>
</gene>
<reference evidence="1" key="1">
    <citation type="journal article" date="2015" name="Nature">
        <title>Complex archaea that bridge the gap between prokaryotes and eukaryotes.</title>
        <authorList>
            <person name="Spang A."/>
            <person name="Saw J.H."/>
            <person name="Jorgensen S.L."/>
            <person name="Zaremba-Niedzwiedzka K."/>
            <person name="Martijn J."/>
            <person name="Lind A.E."/>
            <person name="van Eijk R."/>
            <person name="Schleper C."/>
            <person name="Guy L."/>
            <person name="Ettema T.J."/>
        </authorList>
    </citation>
    <scope>NUCLEOTIDE SEQUENCE</scope>
</reference>
<evidence type="ECO:0000313" key="1">
    <source>
        <dbReference type="EMBL" id="KKL71038.1"/>
    </source>
</evidence>
<feature type="non-terminal residue" evidence="1">
    <location>
        <position position="341"/>
    </location>
</feature>
<accession>A0A0F9EAF4</accession>
<protein>
    <submittedName>
        <fullName evidence="1">Uncharacterized protein</fullName>
    </submittedName>
</protein>
<proteinExistence type="predicted"/>
<organism evidence="1">
    <name type="scientific">marine sediment metagenome</name>
    <dbReference type="NCBI Taxonomy" id="412755"/>
    <lineage>
        <taxon>unclassified sequences</taxon>
        <taxon>metagenomes</taxon>
        <taxon>ecological metagenomes</taxon>
    </lineage>
</organism>
<comment type="caution">
    <text evidence="1">The sequence shown here is derived from an EMBL/GenBank/DDBJ whole genome shotgun (WGS) entry which is preliminary data.</text>
</comment>
<dbReference type="AlphaFoldDB" id="A0A0F9EAF4"/>
<name>A0A0F9EAF4_9ZZZZ</name>
<sequence>MPVKQPFAIKTQLGATDLELRADPGEAFLIRDILTSYASDTYCTLRVDKTTVGYFRQGGPFGAHIFRLANWNRHSHGITLNTDQTLEETDVYKVRNARGEYTKLGMAALKTGDVSGNYRWNEAVQRVNGGRAETLLKYLHRNGLWAGIPVSEGETLKLTGVSQANAIQVLVYQVLDAADLTPETENGSKSKVYMFLNYGNCGGSINTNGDSLYTTSQSPAEFPAFPFGSVVPAKHEIEILGICASPIAPQENDNTDYIYTQFLKMVKDREVLFDEDRQGIIFDNRQLDLSGRQDSIAQGFSLIGNKSEYDLNDPFMFDPPLKFVPGDELGIYVTTVQGGSG</sequence>
<dbReference type="EMBL" id="LAZR01025711">
    <property type="protein sequence ID" value="KKL71038.1"/>
    <property type="molecule type" value="Genomic_DNA"/>
</dbReference>